<evidence type="ECO:0000256" key="3">
    <source>
        <dbReference type="ARBA" id="ARBA00022555"/>
    </source>
</evidence>
<keyword evidence="11 13" id="KW-0030">Aminoacyl-tRNA synthetase</keyword>
<dbReference type="GO" id="GO:0005524">
    <property type="term" value="F:ATP binding"/>
    <property type="evidence" value="ECO:0007669"/>
    <property type="project" value="UniProtKB-UniRule"/>
</dbReference>
<dbReference type="InterPro" id="IPR036621">
    <property type="entry name" value="Anticodon-bd_dom_sf"/>
</dbReference>
<keyword evidence="10 13" id="KW-0648">Protein biosynthesis</keyword>
<dbReference type="GO" id="GO:0004829">
    <property type="term" value="F:threonine-tRNA ligase activity"/>
    <property type="evidence" value="ECO:0007669"/>
    <property type="project" value="UniProtKB-UniRule"/>
</dbReference>
<evidence type="ECO:0000256" key="7">
    <source>
        <dbReference type="ARBA" id="ARBA00022833"/>
    </source>
</evidence>
<evidence type="ECO:0000256" key="5">
    <source>
        <dbReference type="ARBA" id="ARBA00022723"/>
    </source>
</evidence>
<feature type="binding site" evidence="13">
    <location>
        <position position="334"/>
    </location>
    <ligand>
        <name>Zn(2+)</name>
        <dbReference type="ChEBI" id="CHEBI:29105"/>
        <note>catalytic</note>
    </ligand>
</feature>
<accession>A0A1F6WQC3</accession>
<keyword evidence="9 13" id="KW-0694">RNA-binding</keyword>
<keyword evidence="2 13" id="KW-0963">Cytoplasm</keyword>
<dbReference type="GO" id="GO:0000049">
    <property type="term" value="F:tRNA binding"/>
    <property type="evidence" value="ECO:0007669"/>
    <property type="project" value="UniProtKB-KW"/>
</dbReference>
<feature type="domain" description="Aminoacyl-transfer RNA synthetases class-II family profile" evidence="14">
    <location>
        <begin position="216"/>
        <end position="490"/>
    </location>
</feature>
<dbReference type="GO" id="GO:0046872">
    <property type="term" value="F:metal ion binding"/>
    <property type="evidence" value="ECO:0007669"/>
    <property type="project" value="UniProtKB-KW"/>
</dbReference>
<dbReference type="GO" id="GO:0006435">
    <property type="term" value="P:threonyl-tRNA aminoacylation"/>
    <property type="evidence" value="ECO:0007669"/>
    <property type="project" value="UniProtKB-UniRule"/>
</dbReference>
<evidence type="ECO:0000256" key="2">
    <source>
        <dbReference type="ARBA" id="ARBA00022490"/>
    </source>
</evidence>
<dbReference type="GO" id="GO:0005737">
    <property type="term" value="C:cytoplasm"/>
    <property type="evidence" value="ECO:0007669"/>
    <property type="project" value="UniProtKB-SubCell"/>
</dbReference>
<dbReference type="EMBL" id="MFUQ01000003">
    <property type="protein sequence ID" value="OGI84112.1"/>
    <property type="molecule type" value="Genomic_DNA"/>
</dbReference>
<dbReference type="InterPro" id="IPR002320">
    <property type="entry name" value="Thr-tRNA-ligase_IIa"/>
</dbReference>
<dbReference type="HAMAP" id="MF_00184">
    <property type="entry name" value="Thr_tRNA_synth"/>
    <property type="match status" value="1"/>
</dbReference>
<dbReference type="Pfam" id="PF07973">
    <property type="entry name" value="tRNA_SAD"/>
    <property type="match status" value="1"/>
</dbReference>
<dbReference type="InterPro" id="IPR006195">
    <property type="entry name" value="aa-tRNA-synth_II"/>
</dbReference>
<dbReference type="SUPFAM" id="SSF52954">
    <property type="entry name" value="Class II aaRS ABD-related"/>
    <property type="match status" value="1"/>
</dbReference>
<dbReference type="SUPFAM" id="SSF55186">
    <property type="entry name" value="ThrRS/AlaRS common domain"/>
    <property type="match status" value="1"/>
</dbReference>
<organism evidence="15 16">
    <name type="scientific">Candidatus Nomurabacteria bacterium RIFCSPLOWO2_01_FULL_36_10b</name>
    <dbReference type="NCBI Taxonomy" id="1801766"/>
    <lineage>
        <taxon>Bacteria</taxon>
        <taxon>Candidatus Nomuraibacteriota</taxon>
    </lineage>
</organism>
<dbReference type="Proteomes" id="UP000179448">
    <property type="component" value="Unassembled WGS sequence"/>
</dbReference>
<keyword evidence="4 13" id="KW-0436">Ligase</keyword>
<dbReference type="InterPro" id="IPR018163">
    <property type="entry name" value="Thr/Ala-tRNA-synth_IIc_edit"/>
</dbReference>
<dbReference type="Gene3D" id="3.40.50.800">
    <property type="entry name" value="Anticodon-binding domain"/>
    <property type="match status" value="1"/>
</dbReference>
<evidence type="ECO:0000259" key="14">
    <source>
        <dbReference type="PROSITE" id="PS50862"/>
    </source>
</evidence>
<dbReference type="InterPro" id="IPR002314">
    <property type="entry name" value="aa-tRNA-synt_IIb"/>
</dbReference>
<dbReference type="PANTHER" id="PTHR11451">
    <property type="entry name" value="THREONINE-TRNA LIGASE"/>
    <property type="match status" value="1"/>
</dbReference>
<evidence type="ECO:0000256" key="8">
    <source>
        <dbReference type="ARBA" id="ARBA00022840"/>
    </source>
</evidence>
<dbReference type="FunFam" id="3.30.980.10:FF:000005">
    <property type="entry name" value="Threonyl-tRNA synthetase, mitochondrial"/>
    <property type="match status" value="1"/>
</dbReference>
<comment type="catalytic activity">
    <reaction evidence="12 13">
        <text>tRNA(Thr) + L-threonine + ATP = L-threonyl-tRNA(Thr) + AMP + diphosphate + H(+)</text>
        <dbReference type="Rhea" id="RHEA:24624"/>
        <dbReference type="Rhea" id="RHEA-COMP:9670"/>
        <dbReference type="Rhea" id="RHEA-COMP:9704"/>
        <dbReference type="ChEBI" id="CHEBI:15378"/>
        <dbReference type="ChEBI" id="CHEBI:30616"/>
        <dbReference type="ChEBI" id="CHEBI:33019"/>
        <dbReference type="ChEBI" id="CHEBI:57926"/>
        <dbReference type="ChEBI" id="CHEBI:78442"/>
        <dbReference type="ChEBI" id="CHEBI:78534"/>
        <dbReference type="ChEBI" id="CHEBI:456215"/>
        <dbReference type="EC" id="6.1.1.3"/>
    </reaction>
</comment>
<dbReference type="SUPFAM" id="SSF55681">
    <property type="entry name" value="Class II aaRS and biotin synthetases"/>
    <property type="match status" value="1"/>
</dbReference>
<keyword evidence="7 13" id="KW-0862">Zinc</keyword>
<evidence type="ECO:0000256" key="4">
    <source>
        <dbReference type="ARBA" id="ARBA00022598"/>
    </source>
</evidence>
<dbReference type="Pfam" id="PF03129">
    <property type="entry name" value="HGTP_anticodon"/>
    <property type="match status" value="1"/>
</dbReference>
<gene>
    <name evidence="13" type="primary">thrS</name>
    <name evidence="15" type="ORF">A2997_01275</name>
</gene>
<keyword evidence="6 13" id="KW-0547">Nucleotide-binding</keyword>
<comment type="caution">
    <text evidence="13">Lacks conserved residue(s) required for the propagation of feature annotation.</text>
</comment>
<name>A0A1F6WQC3_9BACT</name>
<keyword evidence="3 13" id="KW-0820">tRNA-binding</keyword>
<evidence type="ECO:0000256" key="12">
    <source>
        <dbReference type="ARBA" id="ARBA00049515"/>
    </source>
</evidence>
<dbReference type="Gene3D" id="3.30.54.20">
    <property type="match status" value="1"/>
</dbReference>
<dbReference type="STRING" id="1801766.A2997_01275"/>
<dbReference type="InterPro" id="IPR045864">
    <property type="entry name" value="aa-tRNA-synth_II/BPL/LPL"/>
</dbReference>
<dbReference type="Gene3D" id="3.30.980.10">
    <property type="entry name" value="Threonyl-trna Synthetase, Chain A, domain 2"/>
    <property type="match status" value="1"/>
</dbReference>
<dbReference type="NCBIfam" id="TIGR00418">
    <property type="entry name" value="thrS"/>
    <property type="match status" value="1"/>
</dbReference>
<comment type="subunit">
    <text evidence="13">Homodimer.</text>
</comment>
<reference evidence="15 16" key="1">
    <citation type="journal article" date="2016" name="Nat. Commun.">
        <title>Thousands of microbial genomes shed light on interconnected biogeochemical processes in an aquifer system.</title>
        <authorList>
            <person name="Anantharaman K."/>
            <person name="Brown C.T."/>
            <person name="Hug L.A."/>
            <person name="Sharon I."/>
            <person name="Castelle C.J."/>
            <person name="Probst A.J."/>
            <person name="Thomas B.C."/>
            <person name="Singh A."/>
            <person name="Wilkins M.J."/>
            <person name="Karaoz U."/>
            <person name="Brodie E.L."/>
            <person name="Williams K.H."/>
            <person name="Hubbard S.S."/>
            <person name="Banfield J.F."/>
        </authorList>
    </citation>
    <scope>NUCLEOTIDE SEQUENCE [LARGE SCALE GENOMIC DNA]</scope>
</reference>
<evidence type="ECO:0000256" key="6">
    <source>
        <dbReference type="ARBA" id="ARBA00022741"/>
    </source>
</evidence>
<protein>
    <recommendedName>
        <fullName evidence="13">Threonine--tRNA ligase</fullName>
        <ecNumber evidence="13">6.1.1.3</ecNumber>
    </recommendedName>
    <alternativeName>
        <fullName evidence="13">Threonyl-tRNA synthetase</fullName>
        <shortName evidence="13">ThrRS</shortName>
    </alternativeName>
</protein>
<dbReference type="Gene3D" id="3.30.930.10">
    <property type="entry name" value="Bira Bifunctional Protein, Domain 2"/>
    <property type="match status" value="1"/>
</dbReference>
<keyword evidence="8 13" id="KW-0067">ATP-binding</keyword>
<dbReference type="EC" id="6.1.1.3" evidence="13"/>
<dbReference type="InterPro" id="IPR004154">
    <property type="entry name" value="Anticodon-bd"/>
</dbReference>
<dbReference type="PROSITE" id="PS50862">
    <property type="entry name" value="AA_TRNA_LIGASE_II"/>
    <property type="match status" value="1"/>
</dbReference>
<evidence type="ECO:0000256" key="13">
    <source>
        <dbReference type="HAMAP-Rule" id="MF_00184"/>
    </source>
</evidence>
<evidence type="ECO:0000313" key="16">
    <source>
        <dbReference type="Proteomes" id="UP000179448"/>
    </source>
</evidence>
<dbReference type="PANTHER" id="PTHR11451:SF44">
    <property type="entry name" value="THREONINE--TRNA LIGASE, CHLOROPLASTIC_MITOCHONDRIAL 2"/>
    <property type="match status" value="1"/>
</dbReference>
<proteinExistence type="inferred from homology"/>
<dbReference type="SMART" id="SM00863">
    <property type="entry name" value="tRNA_SAD"/>
    <property type="match status" value="1"/>
</dbReference>
<dbReference type="Pfam" id="PF00587">
    <property type="entry name" value="tRNA-synt_2b"/>
    <property type="match status" value="1"/>
</dbReference>
<keyword evidence="5 13" id="KW-0479">Metal-binding</keyword>
<dbReference type="CDD" id="cd00860">
    <property type="entry name" value="ThrRS_anticodon"/>
    <property type="match status" value="1"/>
</dbReference>
<dbReference type="FunFam" id="3.40.50.800:FF:000001">
    <property type="entry name" value="Threonine--tRNA ligase"/>
    <property type="match status" value="1"/>
</dbReference>
<evidence type="ECO:0000313" key="15">
    <source>
        <dbReference type="EMBL" id="OGI84112.1"/>
    </source>
</evidence>
<dbReference type="InterPro" id="IPR033728">
    <property type="entry name" value="ThrRS_core"/>
</dbReference>
<feature type="binding site" evidence="13">
    <location>
        <position position="467"/>
    </location>
    <ligand>
        <name>Zn(2+)</name>
        <dbReference type="ChEBI" id="CHEBI:29105"/>
        <note>catalytic</note>
    </ligand>
</feature>
<dbReference type="AlphaFoldDB" id="A0A1F6WQC3"/>
<evidence type="ECO:0000256" key="9">
    <source>
        <dbReference type="ARBA" id="ARBA00022884"/>
    </source>
</evidence>
<dbReference type="FunFam" id="3.30.930.10:FF:000002">
    <property type="entry name" value="Threonine--tRNA ligase"/>
    <property type="match status" value="1"/>
</dbReference>
<dbReference type="PRINTS" id="PR01047">
    <property type="entry name" value="TRNASYNTHTHR"/>
</dbReference>
<sequence>MSSQQLEYLRHSLAHLLAAVVLKLYPDAKLTLGPAIDNGFYYDIDFGDSVPSEKDLPKIEKEMKKILPKWKEFSHKEITQEEAEDLYTDNQYKLELIQEVSARNALVSEGEREFITLYTCNDFTDLCRGGHIDNLSDIDPESFTLDRIAGAYWRGNEKNKMLTRIYGLAFSTKEELEKYKTMREEARTRDHRKLGQELDLFTFSDLVGAGLPLFTPKGTLMRDLIINKIQELQKDFGYQRVTIPHITKKELYETSGHWEKFGDELFKVKGQGDTEFVMKPMNCPHHTQIYASRMRSYRDLPLRFMELGVVYRDEQAGELLGLSRVRSISQDDGHVFCRPDQIDTEVRNIVQVIKSFYTSLGMLNDNEYWVSLSVRDNNTPEKYLGDKETWNKAESILENIAKEEKLPYKKIEGEATFYGPKLDFMFKDALGREWQLGTAQLDFVMPKRFELEYTDTDGSQKTPVMIHRAISGSLERFMSVIIEHFAGHFPVWLSPIQVAILPVSPEAHGTYTKTVTNALLQCGIRAEHHDSNDTLGKRIRNIKLQKVPYIIVVGDMEMKNNTITVEGRSDLKLNNITLNDFVTHINNEINA</sequence>
<comment type="cofactor">
    <cofactor evidence="13">
        <name>Zn(2+)</name>
        <dbReference type="ChEBI" id="CHEBI:29105"/>
    </cofactor>
    <text evidence="13">Binds 1 zinc ion per subunit.</text>
</comment>
<comment type="similarity">
    <text evidence="1 13">Belongs to the class-II aminoacyl-tRNA synthetase family.</text>
</comment>
<dbReference type="InterPro" id="IPR047246">
    <property type="entry name" value="ThrRS_anticodon"/>
</dbReference>
<dbReference type="CDD" id="cd00771">
    <property type="entry name" value="ThrRS_core"/>
    <property type="match status" value="1"/>
</dbReference>
<evidence type="ECO:0000256" key="1">
    <source>
        <dbReference type="ARBA" id="ARBA00008226"/>
    </source>
</evidence>
<comment type="caution">
    <text evidence="15">The sequence shown here is derived from an EMBL/GenBank/DDBJ whole genome shotgun (WGS) entry which is preliminary data.</text>
</comment>
<evidence type="ECO:0000256" key="10">
    <source>
        <dbReference type="ARBA" id="ARBA00022917"/>
    </source>
</evidence>
<dbReference type="InterPro" id="IPR012947">
    <property type="entry name" value="tRNA_SAD"/>
</dbReference>
<feature type="binding site" evidence="13">
    <location>
        <position position="283"/>
    </location>
    <ligand>
        <name>Zn(2+)</name>
        <dbReference type="ChEBI" id="CHEBI:29105"/>
        <note>catalytic</note>
    </ligand>
</feature>
<evidence type="ECO:0000256" key="11">
    <source>
        <dbReference type="ARBA" id="ARBA00023146"/>
    </source>
</evidence>
<comment type="subcellular location">
    <subcellularLocation>
        <location evidence="13">Cytoplasm</location>
    </subcellularLocation>
</comment>